<evidence type="ECO:0000313" key="2">
    <source>
        <dbReference type="EMBL" id="KAK7469624.1"/>
    </source>
</evidence>
<gene>
    <name evidence="2" type="ORF">BaRGS_00036353</name>
</gene>
<evidence type="ECO:0008006" key="4">
    <source>
        <dbReference type="Google" id="ProtNLM"/>
    </source>
</evidence>
<keyword evidence="3" id="KW-1185">Reference proteome</keyword>
<dbReference type="PANTHER" id="PTHR15054">
    <property type="entry name" value="HISTIDINE-RICH CALCIUM-BINDING PROTEIN-RELATED"/>
    <property type="match status" value="1"/>
</dbReference>
<feature type="signal peptide" evidence="1">
    <location>
        <begin position="1"/>
        <end position="22"/>
    </location>
</feature>
<comment type="caution">
    <text evidence="2">The sequence shown here is derived from an EMBL/GenBank/DDBJ whole genome shotgun (WGS) entry which is preliminary data.</text>
</comment>
<evidence type="ECO:0000313" key="3">
    <source>
        <dbReference type="Proteomes" id="UP001519460"/>
    </source>
</evidence>
<sequence length="139" mass="15199">MAAYKTALILCVCFAAIGVCGAADETPEAEAEVPEVTEDEVEYAKGSLCGYCEYCKFCKLCDEDCPCETSPTKPNCKMCKYCKYCSMCSAFCDTICKPGGIVDRVSASIISALPTFNRKEVDSDINSVKSWIDKKKDEL</sequence>
<proteinExistence type="predicted"/>
<accession>A0ABD0JC03</accession>
<feature type="chain" id="PRO_5044826421" description="Sarcoplasmic reticulum histidine-rich calcium-binding protein-like" evidence="1">
    <location>
        <begin position="23"/>
        <end position="139"/>
    </location>
</feature>
<dbReference type="PANTHER" id="PTHR15054:SF3">
    <property type="entry name" value="SARCOPLASMIC RETICULUM HISTIDINE-RICH CALCIUM-BINDING PROTEIN"/>
    <property type="match status" value="1"/>
</dbReference>
<dbReference type="InterPro" id="IPR015666">
    <property type="entry name" value="HRC"/>
</dbReference>
<keyword evidence="1" id="KW-0732">Signal</keyword>
<organism evidence="2 3">
    <name type="scientific">Batillaria attramentaria</name>
    <dbReference type="NCBI Taxonomy" id="370345"/>
    <lineage>
        <taxon>Eukaryota</taxon>
        <taxon>Metazoa</taxon>
        <taxon>Spiralia</taxon>
        <taxon>Lophotrochozoa</taxon>
        <taxon>Mollusca</taxon>
        <taxon>Gastropoda</taxon>
        <taxon>Caenogastropoda</taxon>
        <taxon>Sorbeoconcha</taxon>
        <taxon>Cerithioidea</taxon>
        <taxon>Batillariidae</taxon>
        <taxon>Batillaria</taxon>
    </lineage>
</organism>
<dbReference type="EMBL" id="JACVVK020000510">
    <property type="protein sequence ID" value="KAK7469624.1"/>
    <property type="molecule type" value="Genomic_DNA"/>
</dbReference>
<protein>
    <recommendedName>
        <fullName evidence="4">Sarcoplasmic reticulum histidine-rich calcium-binding protein-like</fullName>
    </recommendedName>
</protein>
<name>A0ABD0JC03_9CAEN</name>
<evidence type="ECO:0000256" key="1">
    <source>
        <dbReference type="SAM" id="SignalP"/>
    </source>
</evidence>
<reference evidence="2 3" key="1">
    <citation type="journal article" date="2023" name="Sci. Data">
        <title>Genome assembly of the Korean intertidal mud-creeper Batillaria attramentaria.</title>
        <authorList>
            <person name="Patra A.K."/>
            <person name="Ho P.T."/>
            <person name="Jun S."/>
            <person name="Lee S.J."/>
            <person name="Kim Y."/>
            <person name="Won Y.J."/>
        </authorList>
    </citation>
    <scope>NUCLEOTIDE SEQUENCE [LARGE SCALE GENOMIC DNA]</scope>
    <source>
        <strain evidence="2">Wonlab-2016</strain>
    </source>
</reference>
<dbReference type="AlphaFoldDB" id="A0ABD0JC03"/>
<dbReference type="Proteomes" id="UP001519460">
    <property type="component" value="Unassembled WGS sequence"/>
</dbReference>